<evidence type="ECO:0000313" key="1">
    <source>
        <dbReference type="EMBL" id="KAH6925858.1"/>
    </source>
</evidence>
<evidence type="ECO:0000313" key="2">
    <source>
        <dbReference type="Proteomes" id="UP000821845"/>
    </source>
</evidence>
<dbReference type="Proteomes" id="UP000821845">
    <property type="component" value="Chromosome 7"/>
</dbReference>
<protein>
    <submittedName>
        <fullName evidence="1">Uncharacterized protein</fullName>
    </submittedName>
</protein>
<name>A0ACB7RTA4_HYAAI</name>
<dbReference type="EMBL" id="CM023487">
    <property type="protein sequence ID" value="KAH6925858.1"/>
    <property type="molecule type" value="Genomic_DNA"/>
</dbReference>
<reference evidence="1" key="1">
    <citation type="submission" date="2020-05" db="EMBL/GenBank/DDBJ databases">
        <title>Large-scale comparative analyses of tick genomes elucidate their genetic diversity and vector capacities.</title>
        <authorList>
            <person name="Jia N."/>
            <person name="Wang J."/>
            <person name="Shi W."/>
            <person name="Du L."/>
            <person name="Sun Y."/>
            <person name="Zhan W."/>
            <person name="Jiang J."/>
            <person name="Wang Q."/>
            <person name="Zhang B."/>
            <person name="Ji P."/>
            <person name="Sakyi L.B."/>
            <person name="Cui X."/>
            <person name="Yuan T."/>
            <person name="Jiang B."/>
            <person name="Yang W."/>
            <person name="Lam T.T.-Y."/>
            <person name="Chang Q."/>
            <person name="Ding S."/>
            <person name="Wang X."/>
            <person name="Zhu J."/>
            <person name="Ruan X."/>
            <person name="Zhao L."/>
            <person name="Wei J."/>
            <person name="Que T."/>
            <person name="Du C."/>
            <person name="Cheng J."/>
            <person name="Dai P."/>
            <person name="Han X."/>
            <person name="Huang E."/>
            <person name="Gao Y."/>
            <person name="Liu J."/>
            <person name="Shao H."/>
            <person name="Ye R."/>
            <person name="Li L."/>
            <person name="Wei W."/>
            <person name="Wang X."/>
            <person name="Wang C."/>
            <person name="Yang T."/>
            <person name="Huo Q."/>
            <person name="Li W."/>
            <person name="Guo W."/>
            <person name="Chen H."/>
            <person name="Zhou L."/>
            <person name="Ni X."/>
            <person name="Tian J."/>
            <person name="Zhou Y."/>
            <person name="Sheng Y."/>
            <person name="Liu T."/>
            <person name="Pan Y."/>
            <person name="Xia L."/>
            <person name="Li J."/>
            <person name="Zhao F."/>
            <person name="Cao W."/>
        </authorList>
    </citation>
    <scope>NUCLEOTIDE SEQUENCE</scope>
    <source>
        <strain evidence="1">Hyas-2018</strain>
    </source>
</reference>
<gene>
    <name evidence="1" type="ORF">HPB50_011305</name>
</gene>
<organism evidence="1 2">
    <name type="scientific">Hyalomma asiaticum</name>
    <name type="common">Tick</name>
    <dbReference type="NCBI Taxonomy" id="266040"/>
    <lineage>
        <taxon>Eukaryota</taxon>
        <taxon>Metazoa</taxon>
        <taxon>Ecdysozoa</taxon>
        <taxon>Arthropoda</taxon>
        <taxon>Chelicerata</taxon>
        <taxon>Arachnida</taxon>
        <taxon>Acari</taxon>
        <taxon>Parasitiformes</taxon>
        <taxon>Ixodida</taxon>
        <taxon>Ixodoidea</taxon>
        <taxon>Ixodidae</taxon>
        <taxon>Hyalomminae</taxon>
        <taxon>Hyalomma</taxon>
    </lineage>
</organism>
<keyword evidence="2" id="KW-1185">Reference proteome</keyword>
<comment type="caution">
    <text evidence="1">The sequence shown here is derived from an EMBL/GenBank/DDBJ whole genome shotgun (WGS) entry which is preliminary data.</text>
</comment>
<sequence length="101" mass="11252">MRLGRAVKFGATCHMSDDDQTQLSDTVVYCLLCATKVCRVQIKNSGAYYVLRELQKTEICQPVLVACENLVSILIGDDTEPGMENLKKVDISEHIVNKFEG</sequence>
<proteinExistence type="predicted"/>
<accession>A0ACB7RTA4</accession>